<reference evidence="2" key="1">
    <citation type="submission" date="2022-12" db="EMBL/GenBank/DDBJ databases">
        <title>Genome sequence of HCMS5-2.</title>
        <authorList>
            <person name="Woo H."/>
        </authorList>
    </citation>
    <scope>NUCLEOTIDE SEQUENCE</scope>
    <source>
        <strain evidence="2">HCMS5-2</strain>
    </source>
</reference>
<gene>
    <name evidence="2" type="ORF">O0955_07330</name>
</gene>
<evidence type="ECO:0000313" key="3">
    <source>
        <dbReference type="Proteomes" id="UP001144347"/>
    </source>
</evidence>
<evidence type="ECO:0000256" key="1">
    <source>
        <dbReference type="SAM" id="Phobius"/>
    </source>
</evidence>
<accession>A0ABT4L7C5</accession>
<name>A0ABT4L7C5_9SPHI</name>
<keyword evidence="1" id="KW-0812">Transmembrane</keyword>
<evidence type="ECO:0000313" key="2">
    <source>
        <dbReference type="EMBL" id="MCZ4243815.1"/>
    </source>
</evidence>
<comment type="caution">
    <text evidence="2">The sequence shown here is derived from an EMBL/GenBank/DDBJ whole genome shotgun (WGS) entry which is preliminary data.</text>
</comment>
<keyword evidence="1" id="KW-1133">Transmembrane helix</keyword>
<keyword evidence="3" id="KW-1185">Reference proteome</keyword>
<dbReference type="RefSeq" id="WP_269426890.1">
    <property type="nucleotide sequence ID" value="NZ_JAPWGM010000002.1"/>
</dbReference>
<feature type="transmembrane region" description="Helical" evidence="1">
    <location>
        <begin position="20"/>
        <end position="39"/>
    </location>
</feature>
<proteinExistence type="predicted"/>
<organism evidence="2 3">
    <name type="scientific">Pedobacter punctiformis</name>
    <dbReference type="NCBI Taxonomy" id="3004097"/>
    <lineage>
        <taxon>Bacteria</taxon>
        <taxon>Pseudomonadati</taxon>
        <taxon>Bacteroidota</taxon>
        <taxon>Sphingobacteriia</taxon>
        <taxon>Sphingobacteriales</taxon>
        <taxon>Sphingobacteriaceae</taxon>
        <taxon>Pedobacter</taxon>
    </lineage>
</organism>
<keyword evidence="1" id="KW-0472">Membrane</keyword>
<dbReference type="EMBL" id="JAPWGM010000002">
    <property type="protein sequence ID" value="MCZ4243815.1"/>
    <property type="molecule type" value="Genomic_DNA"/>
</dbReference>
<protein>
    <submittedName>
        <fullName evidence="2">Uncharacterized protein</fullName>
    </submittedName>
</protein>
<dbReference type="Proteomes" id="UP001144347">
    <property type="component" value="Unassembled WGS sequence"/>
</dbReference>
<sequence length="285" mass="32382">MQCPKKLDAFWEQYIDHIPLFVLISGHPNTLIIILPFFLRKYLFKYPMSGIDKALIFREFRLIFLTKKTAMPLEKKVQELIEKINSGKLKEHLDSLNGSDYGLYIPVYVDGNTVKPMLEGYSQTEKDLVVSVGKKEDDVLNDAKPVAWFGNKNGKDSKCDHGKTATCRHCTGHEAKCRHCTHQKGKIGEAFKAPKLDYDSVIKELDDKKDILNNLAKEDFGLTLLHGHSDEHMFTKLPEGYVSVITDGVTSFEKEDEIINNQSFVPNMWRSINGKLKIAGGYLLS</sequence>